<organism evidence="2 3">
    <name type="scientific">Cimex lectularius</name>
    <name type="common">Bed bug</name>
    <name type="synonym">Acanthia lectularia</name>
    <dbReference type="NCBI Taxonomy" id="79782"/>
    <lineage>
        <taxon>Eukaryota</taxon>
        <taxon>Metazoa</taxon>
        <taxon>Ecdysozoa</taxon>
        <taxon>Arthropoda</taxon>
        <taxon>Hexapoda</taxon>
        <taxon>Insecta</taxon>
        <taxon>Pterygota</taxon>
        <taxon>Neoptera</taxon>
        <taxon>Paraneoptera</taxon>
        <taxon>Hemiptera</taxon>
        <taxon>Heteroptera</taxon>
        <taxon>Panheteroptera</taxon>
        <taxon>Cimicomorpha</taxon>
        <taxon>Cimicidae</taxon>
        <taxon>Cimex</taxon>
    </lineage>
</organism>
<keyword evidence="1" id="KW-0812">Transmembrane</keyword>
<proteinExistence type="predicted"/>
<sequence>MKWELNTWLKMSEMFLSVTIFGLHSMAAVWWSSTSPFGWKIMSVLTTSCLCGPIIPQMFRNGAYFYTSHDIVKPINVFIVIYCFVSYFAGCGLVAIETIITKERFISRNVDVVSIIFSAILTVLFLVDLISTLKKRNDDDEDDDGE</sequence>
<dbReference type="RefSeq" id="XP_014246928.1">
    <property type="nucleotide sequence ID" value="XM_014391442.2"/>
</dbReference>
<dbReference type="OrthoDB" id="6644064at2759"/>
<dbReference type="GeneID" id="106665188"/>
<reference evidence="2" key="1">
    <citation type="submission" date="2022-01" db="UniProtKB">
        <authorList>
            <consortium name="EnsemblMetazoa"/>
        </authorList>
    </citation>
    <scope>IDENTIFICATION</scope>
</reference>
<keyword evidence="1" id="KW-1133">Transmembrane helix</keyword>
<feature type="transmembrane region" description="Helical" evidence="1">
    <location>
        <begin position="77"/>
        <end position="100"/>
    </location>
</feature>
<feature type="transmembrane region" description="Helical" evidence="1">
    <location>
        <begin position="12"/>
        <end position="31"/>
    </location>
</feature>
<protein>
    <submittedName>
        <fullName evidence="2">Uncharacterized protein</fullName>
    </submittedName>
</protein>
<keyword evidence="1" id="KW-0472">Membrane</keyword>
<feature type="transmembrane region" description="Helical" evidence="1">
    <location>
        <begin position="112"/>
        <end position="130"/>
    </location>
</feature>
<name>A0A8I6TFM9_CIMLE</name>
<accession>A0A8I6TFM9</accession>
<evidence type="ECO:0000256" key="1">
    <source>
        <dbReference type="SAM" id="Phobius"/>
    </source>
</evidence>
<keyword evidence="3" id="KW-1185">Reference proteome</keyword>
<evidence type="ECO:0000313" key="2">
    <source>
        <dbReference type="EnsemblMetazoa" id="XP_014246928.1"/>
    </source>
</evidence>
<dbReference type="EnsemblMetazoa" id="XM_014391442.2">
    <property type="protein sequence ID" value="XP_014246928.1"/>
    <property type="gene ID" value="LOC106665188"/>
</dbReference>
<dbReference type="Proteomes" id="UP000494040">
    <property type="component" value="Unassembled WGS sequence"/>
</dbReference>
<feature type="transmembrane region" description="Helical" evidence="1">
    <location>
        <begin position="37"/>
        <end position="56"/>
    </location>
</feature>
<dbReference type="KEGG" id="clec:106665188"/>
<evidence type="ECO:0000313" key="3">
    <source>
        <dbReference type="Proteomes" id="UP000494040"/>
    </source>
</evidence>
<dbReference type="AlphaFoldDB" id="A0A8I6TFM9"/>